<accession>A0A1G4JRP6</accession>
<keyword evidence="3" id="KW-0235">DNA replication</keyword>
<dbReference type="GO" id="GO:0006270">
    <property type="term" value="P:DNA replication initiation"/>
    <property type="evidence" value="ECO:0007669"/>
    <property type="project" value="InterPro"/>
</dbReference>
<gene>
    <name evidence="12" type="ORF">LAME_0F03994G</name>
</gene>
<evidence type="ECO:0000256" key="8">
    <source>
        <dbReference type="SAM" id="Coils"/>
    </source>
</evidence>
<evidence type="ECO:0000313" key="12">
    <source>
        <dbReference type="EMBL" id="SCU93494.1"/>
    </source>
</evidence>
<feature type="domain" description="Zinc finger Mcm10/DnaG-type" evidence="10">
    <location>
        <begin position="315"/>
        <end position="361"/>
    </location>
</feature>
<feature type="domain" description="MCM10 OB-fold" evidence="11">
    <location>
        <begin position="168"/>
        <end position="280"/>
    </location>
</feature>
<feature type="compositionally biased region" description="Acidic residues" evidence="9">
    <location>
        <begin position="578"/>
        <end position="587"/>
    </location>
</feature>
<keyword evidence="4" id="KW-0479">Metal-binding</keyword>
<dbReference type="PANTHER" id="PTHR13454:SF11">
    <property type="entry name" value="PROTEIN MCM10 HOMOLOG"/>
    <property type="match status" value="1"/>
</dbReference>
<evidence type="ECO:0000259" key="11">
    <source>
        <dbReference type="Pfam" id="PF22379"/>
    </source>
</evidence>
<evidence type="ECO:0000256" key="3">
    <source>
        <dbReference type="ARBA" id="ARBA00022705"/>
    </source>
</evidence>
<dbReference type="Gene3D" id="2.40.50.140">
    <property type="entry name" value="Nucleic acid-binding proteins"/>
    <property type="match status" value="1"/>
</dbReference>
<proteinExistence type="inferred from homology"/>
<evidence type="ECO:0000256" key="1">
    <source>
        <dbReference type="ARBA" id="ARBA00004123"/>
    </source>
</evidence>
<dbReference type="Pfam" id="PF09329">
    <property type="entry name" value="zf-primase"/>
    <property type="match status" value="1"/>
</dbReference>
<comment type="subcellular location">
    <subcellularLocation>
        <location evidence="1">Nucleus</location>
    </subcellularLocation>
</comment>
<dbReference type="GO" id="GO:0003688">
    <property type="term" value="F:DNA replication origin binding"/>
    <property type="evidence" value="ECO:0007669"/>
    <property type="project" value="TreeGrafter"/>
</dbReference>
<keyword evidence="8" id="KW-0175">Coiled coil</keyword>
<dbReference type="PANTHER" id="PTHR13454">
    <property type="entry name" value="PROTEIN MCM10 HOMOLOG"/>
    <property type="match status" value="1"/>
</dbReference>
<keyword evidence="6" id="KW-0862">Zinc</keyword>
<dbReference type="OrthoDB" id="273123at2759"/>
<name>A0A1G4JRP6_9SACH</name>
<dbReference type="Pfam" id="PF22379">
    <property type="entry name" value="OB_MCM10"/>
    <property type="match status" value="1"/>
</dbReference>
<organism evidence="12 13">
    <name type="scientific">Lachancea meyersii CBS 8951</name>
    <dbReference type="NCBI Taxonomy" id="1266667"/>
    <lineage>
        <taxon>Eukaryota</taxon>
        <taxon>Fungi</taxon>
        <taxon>Dikarya</taxon>
        <taxon>Ascomycota</taxon>
        <taxon>Saccharomycotina</taxon>
        <taxon>Saccharomycetes</taxon>
        <taxon>Saccharomycetales</taxon>
        <taxon>Saccharomycetaceae</taxon>
        <taxon>Lachancea</taxon>
    </lineage>
</organism>
<keyword evidence="13" id="KW-1185">Reference proteome</keyword>
<dbReference type="GO" id="GO:0008270">
    <property type="term" value="F:zinc ion binding"/>
    <property type="evidence" value="ECO:0007669"/>
    <property type="project" value="UniProtKB-KW"/>
</dbReference>
<dbReference type="GO" id="GO:0043596">
    <property type="term" value="C:nuclear replication fork"/>
    <property type="evidence" value="ECO:0007669"/>
    <property type="project" value="TreeGrafter"/>
</dbReference>
<feature type="region of interest" description="Disordered" evidence="9">
    <location>
        <begin position="66"/>
        <end position="115"/>
    </location>
</feature>
<comment type="similarity">
    <text evidence="2">Belongs to the MCM10 family.</text>
</comment>
<evidence type="ECO:0000256" key="6">
    <source>
        <dbReference type="ARBA" id="ARBA00022833"/>
    </source>
</evidence>
<dbReference type="Proteomes" id="UP000191144">
    <property type="component" value="Chromosome F"/>
</dbReference>
<sequence>MGRDYEDPRDVKGLDFYEVVTSDEEEDTKIQDQLKELERQSKDLQERLRLKEERRKNLSQLVRTKVEIPASPRKKSTEPVLSTIKPRESTIIRHPRESDHNVAQKAPQSSNPANTTSYFLENFANVRKTEEQRVQHRDDLMNCRVHTFKGLKDSKPREPLLVDEKEQYTGCWITRRYVATAELDELFKDIKILRLPKLFGKVRPPKFSEPDYANWVATGIISFKSAVKLTSASKPAKYFKFTMTDFQHNLDVYVFGNKNVEKYYNLRSGDVIAILNPDILPWRPSTVSNDEFSGQVVKSFNLSIRHNYDCILEIGTSKHLAFCQIYNKSTGKVCGSPINKSSTDRCEYHQEVRFRQINAQRIELNGSTPLRSPTKNGKKQALYGNSTSKKKYALLPDKYAAQPQDRESQNTLYFSNPNYARAFFDDSYQNPDLLNNLENKRRKLRDTAKDKLLQTQIDKAVGQKNAEAFKNKTHHEQRSMQQATEQALASGLVKGIGFDPTKGRMKDVLVHHRGGRASTDPKSSQVKEIMGFKKSNVDLAPSRQEQKKRMLRREQVWREHFQQPKEGRSTALPYQDVSDSDSEIEII</sequence>
<evidence type="ECO:0000259" key="10">
    <source>
        <dbReference type="Pfam" id="PF09329"/>
    </source>
</evidence>
<feature type="coiled-coil region" evidence="8">
    <location>
        <begin position="20"/>
        <end position="61"/>
    </location>
</feature>
<dbReference type="AlphaFoldDB" id="A0A1G4JRP6"/>
<feature type="compositionally biased region" description="Polar residues" evidence="9">
    <location>
        <begin position="106"/>
        <end position="115"/>
    </location>
</feature>
<evidence type="ECO:0000256" key="7">
    <source>
        <dbReference type="ARBA" id="ARBA00023242"/>
    </source>
</evidence>
<dbReference type="InterPro" id="IPR055065">
    <property type="entry name" value="OB_MCM10"/>
</dbReference>
<dbReference type="GO" id="GO:0003697">
    <property type="term" value="F:single-stranded DNA binding"/>
    <property type="evidence" value="ECO:0007669"/>
    <property type="project" value="InterPro"/>
</dbReference>
<evidence type="ECO:0000313" key="13">
    <source>
        <dbReference type="Proteomes" id="UP000191144"/>
    </source>
</evidence>
<keyword evidence="5" id="KW-0863">Zinc-finger</keyword>
<dbReference type="InterPro" id="IPR015408">
    <property type="entry name" value="Znf_Mcm10/DnaG"/>
</dbReference>
<evidence type="ECO:0000256" key="4">
    <source>
        <dbReference type="ARBA" id="ARBA00022723"/>
    </source>
</evidence>
<reference evidence="13" key="1">
    <citation type="submission" date="2016-03" db="EMBL/GenBank/DDBJ databases">
        <authorList>
            <person name="Devillers Hugo."/>
        </authorList>
    </citation>
    <scope>NUCLEOTIDE SEQUENCE [LARGE SCALE GENOMIC DNA]</scope>
</reference>
<dbReference type="SUPFAM" id="SSF50249">
    <property type="entry name" value="Nucleic acid-binding proteins"/>
    <property type="match status" value="1"/>
</dbReference>
<keyword evidence="7" id="KW-0539">Nucleus</keyword>
<evidence type="ECO:0000256" key="2">
    <source>
        <dbReference type="ARBA" id="ARBA00009679"/>
    </source>
</evidence>
<dbReference type="InterPro" id="IPR012340">
    <property type="entry name" value="NA-bd_OB-fold"/>
</dbReference>
<evidence type="ECO:0000256" key="5">
    <source>
        <dbReference type="ARBA" id="ARBA00022771"/>
    </source>
</evidence>
<protein>
    <submittedName>
        <fullName evidence="12">LAME_0F03994g1_1</fullName>
    </submittedName>
</protein>
<dbReference type="InterPro" id="IPR040184">
    <property type="entry name" value="Mcm10"/>
</dbReference>
<evidence type="ECO:0000256" key="9">
    <source>
        <dbReference type="SAM" id="MobiDB-lite"/>
    </source>
</evidence>
<feature type="region of interest" description="Disordered" evidence="9">
    <location>
        <begin position="562"/>
        <end position="587"/>
    </location>
</feature>
<feature type="compositionally biased region" description="Basic and acidic residues" evidence="9">
    <location>
        <begin position="85"/>
        <end position="102"/>
    </location>
</feature>
<dbReference type="EMBL" id="LT598477">
    <property type="protein sequence ID" value="SCU93494.1"/>
    <property type="molecule type" value="Genomic_DNA"/>
</dbReference>